<evidence type="ECO:0000313" key="2">
    <source>
        <dbReference type="EMBL" id="WMV54448.1"/>
    </source>
</evidence>
<gene>
    <name evidence="2" type="ORF">MTR67_047833</name>
</gene>
<organism evidence="2 3">
    <name type="scientific">Solanum verrucosum</name>
    <dbReference type="NCBI Taxonomy" id="315347"/>
    <lineage>
        <taxon>Eukaryota</taxon>
        <taxon>Viridiplantae</taxon>
        <taxon>Streptophyta</taxon>
        <taxon>Embryophyta</taxon>
        <taxon>Tracheophyta</taxon>
        <taxon>Spermatophyta</taxon>
        <taxon>Magnoliopsida</taxon>
        <taxon>eudicotyledons</taxon>
        <taxon>Gunneridae</taxon>
        <taxon>Pentapetalae</taxon>
        <taxon>asterids</taxon>
        <taxon>lamiids</taxon>
        <taxon>Solanales</taxon>
        <taxon>Solanaceae</taxon>
        <taxon>Solanoideae</taxon>
        <taxon>Solaneae</taxon>
        <taxon>Solanum</taxon>
    </lineage>
</organism>
<evidence type="ECO:0000256" key="1">
    <source>
        <dbReference type="SAM" id="SignalP"/>
    </source>
</evidence>
<feature type="signal peptide" evidence="1">
    <location>
        <begin position="1"/>
        <end position="22"/>
    </location>
</feature>
<dbReference type="EMBL" id="CP133622">
    <property type="protein sequence ID" value="WMV54448.1"/>
    <property type="molecule type" value="Genomic_DNA"/>
</dbReference>
<proteinExistence type="predicted"/>
<reference evidence="2" key="1">
    <citation type="submission" date="2023-08" db="EMBL/GenBank/DDBJ databases">
        <title>A de novo genome assembly of Solanum verrucosum Schlechtendal, a Mexican diploid species geographically isolated from the other diploid A-genome species in potato relatives.</title>
        <authorList>
            <person name="Hosaka K."/>
        </authorList>
    </citation>
    <scope>NUCLEOTIDE SEQUENCE</scope>
    <source>
        <tissue evidence="2">Young leaves</tissue>
    </source>
</reference>
<accession>A0AAF0V0B8</accession>
<dbReference type="AlphaFoldDB" id="A0AAF0V0B8"/>
<evidence type="ECO:0000313" key="3">
    <source>
        <dbReference type="Proteomes" id="UP001234989"/>
    </source>
</evidence>
<keyword evidence="1" id="KW-0732">Signal</keyword>
<sequence>MLLYMVCGWVFFGCSVIDYIDLEECSFPMVRCEERFLNLKALLPSAPILTFPIDGHGFKAYSDPSGVDLGCVLME</sequence>
<dbReference type="Proteomes" id="UP001234989">
    <property type="component" value="Chromosome 11"/>
</dbReference>
<keyword evidence="3" id="KW-1185">Reference proteome</keyword>
<feature type="chain" id="PRO_5041899115" evidence="1">
    <location>
        <begin position="23"/>
        <end position="75"/>
    </location>
</feature>
<protein>
    <submittedName>
        <fullName evidence="2">Uncharacterized protein</fullName>
    </submittedName>
</protein>
<name>A0AAF0V0B8_SOLVR</name>